<sequence>MRRPRKASLALATSISIVAALTTAGVGLAGLTGSAAWADSTAALPLATYAHMLVDTAHQHIFFSQGAGSTDIVVTDLSGTPVTTIAGEQGATGLALSADGSTLYAALTDGDALSAIDTATLSETTRVPTGTDSAPVSVAVAGGKVWYGYTDAAAGGKGAIGSVDPAAAEPAATPQPTMDSWSVAPVLAAGGEVLAAEVPMGNLSHVATFDVSSGTATAKANLGVYGGTATGLQVTGDGARLLLAAPQSAALQAYRTADLASASPSVYYTGGVDSAPNSLAVDTDGTIAVGSTAGSAAGLYLYAGSQLAENHVTFPSGTLAPDGLEWGGDGTTLYAVTKDSAGAYTLDVLAEPKLADTELALNYPQYAVPTQQFTVTGTLSTKGWTPTGESLKVTRDGEELPDVTATLDKNGSFAVTDTRPDAGAYTYEVTYPGDATHRPSTASLTVHVAKLSTTIPFPDMTSATPDSVAFTGSLTTSLNLGSLPQGTTVQVSRTNEDTQETVQLPSVQVDPATTEFKVTDAPAAAGRFTYHLSYAGDATHEPTSSDATVQVSPYTPALTLKAPATATRGAALSFTGTLTDAPYASGETVTVTRTDAGHTTTPVRWTSVVGAGGTVTVKDTPSIGGANTYTVSYPGDASHQAATASAIVQVSRVATTVSVATNASTYTYGATGTVTAHLGTTYNSRTVSIWATPAGGTKTLVKTGAVDSKGNLTATYRLTHNTTFTASFAGDYRYAPKSATRTVNGQVRVATTLGGYYGNVTYNGTPYRVYHHTVKPQVVATVTPDKSGQCAKFQAQEYYGGAWHTLTTSPCFSMAPGSVGVTHLSLTNAVNQRFRVRAEYVRSAKDTTNVSTWGGWLYLTVRN</sequence>
<name>A0AAU2A339_9ACTN</name>
<dbReference type="SUPFAM" id="SSF75011">
    <property type="entry name" value="3-carboxy-cis,cis-mucoante lactonizing enzyme"/>
    <property type="match status" value="1"/>
</dbReference>
<dbReference type="GO" id="GO:0005975">
    <property type="term" value="P:carbohydrate metabolic process"/>
    <property type="evidence" value="ECO:0007669"/>
    <property type="project" value="UniProtKB-ARBA"/>
</dbReference>
<evidence type="ECO:0008006" key="3">
    <source>
        <dbReference type="Google" id="ProtNLM"/>
    </source>
</evidence>
<dbReference type="InterPro" id="IPR013783">
    <property type="entry name" value="Ig-like_fold"/>
</dbReference>
<keyword evidence="1" id="KW-0732">Signal</keyword>
<organism evidence="2">
    <name type="scientific">Streptomyces sp. NBC_00093</name>
    <dbReference type="NCBI Taxonomy" id="2975649"/>
    <lineage>
        <taxon>Bacteria</taxon>
        <taxon>Bacillati</taxon>
        <taxon>Actinomycetota</taxon>
        <taxon>Actinomycetes</taxon>
        <taxon>Kitasatosporales</taxon>
        <taxon>Streptomycetaceae</taxon>
        <taxon>Streptomyces</taxon>
    </lineage>
</organism>
<evidence type="ECO:0000313" key="2">
    <source>
        <dbReference type="EMBL" id="WTT18167.1"/>
    </source>
</evidence>
<feature type="chain" id="PRO_5043547129" description="Ig-like domain repeat protein" evidence="1">
    <location>
        <begin position="20"/>
        <end position="863"/>
    </location>
</feature>
<evidence type="ECO:0000256" key="1">
    <source>
        <dbReference type="SAM" id="SignalP"/>
    </source>
</evidence>
<dbReference type="AlphaFoldDB" id="A0AAU2A339"/>
<dbReference type="EMBL" id="CP108222">
    <property type="protein sequence ID" value="WTT18167.1"/>
    <property type="molecule type" value="Genomic_DNA"/>
</dbReference>
<protein>
    <recommendedName>
        <fullName evidence="3">Ig-like domain repeat protein</fullName>
    </recommendedName>
</protein>
<dbReference type="Gene3D" id="2.130.10.10">
    <property type="entry name" value="YVTN repeat-like/Quinoprotein amine dehydrogenase"/>
    <property type="match status" value="1"/>
</dbReference>
<gene>
    <name evidence="2" type="ORF">OHA22_22815</name>
</gene>
<feature type="signal peptide" evidence="1">
    <location>
        <begin position="1"/>
        <end position="19"/>
    </location>
</feature>
<dbReference type="InterPro" id="IPR015943">
    <property type="entry name" value="WD40/YVTN_repeat-like_dom_sf"/>
</dbReference>
<accession>A0AAU2A339</accession>
<dbReference type="Gene3D" id="2.60.40.10">
    <property type="entry name" value="Immunoglobulins"/>
    <property type="match status" value="1"/>
</dbReference>
<proteinExistence type="predicted"/>
<reference evidence="2" key="1">
    <citation type="submission" date="2022-10" db="EMBL/GenBank/DDBJ databases">
        <title>The complete genomes of actinobacterial strains from the NBC collection.</title>
        <authorList>
            <person name="Joergensen T.S."/>
            <person name="Alvarez Arevalo M."/>
            <person name="Sterndorff E.B."/>
            <person name="Faurdal D."/>
            <person name="Vuksanovic O."/>
            <person name="Mourched A.-S."/>
            <person name="Charusanti P."/>
            <person name="Shaw S."/>
            <person name="Blin K."/>
            <person name="Weber T."/>
        </authorList>
    </citation>
    <scope>NUCLEOTIDE SEQUENCE</scope>
    <source>
        <strain evidence="2">NBC_00093</strain>
    </source>
</reference>